<evidence type="ECO:0000256" key="2">
    <source>
        <dbReference type="ARBA" id="ARBA00008787"/>
    </source>
</evidence>
<accession>A0ABY9R0F4</accession>
<feature type="region of interest" description="Disordered" evidence="6">
    <location>
        <begin position="219"/>
        <end position="265"/>
    </location>
</feature>
<sequence length="281" mass="29214">MQKAAHAYLQTQVTTTTQGELLLLLYDGAVKFLNQAKEKIAERDYAGKGILISKALDIVNELDASLNLEKGGELAENLHKLYFYCSTRLLNANLKMDVAFIDEVIKILSGLRGAYGQIVNTPEAMAVGASMAASRTPANAAPSRVPLPTAQMPPLSKPAQFGRAHAQAYGQQAPTGETAPKATAPVGQALPTQPTPMEQNVQAAQATAPVAPVVPDVPVAPVPPAQQAAPTSADVPSTAPAPAADAQSAPATSEAPDTQPVKGFAPSRMAAASLYRKFAQG</sequence>
<dbReference type="CDD" id="cd16098">
    <property type="entry name" value="FliS"/>
    <property type="match status" value="1"/>
</dbReference>
<dbReference type="Pfam" id="PF02561">
    <property type="entry name" value="FliS"/>
    <property type="match status" value="1"/>
</dbReference>
<evidence type="ECO:0000256" key="1">
    <source>
        <dbReference type="ARBA" id="ARBA00004514"/>
    </source>
</evidence>
<evidence type="ECO:0000313" key="8">
    <source>
        <dbReference type="Proteomes" id="UP001180616"/>
    </source>
</evidence>
<dbReference type="Proteomes" id="UP001180616">
    <property type="component" value="Chromosome"/>
</dbReference>
<feature type="compositionally biased region" description="Low complexity" evidence="6">
    <location>
        <begin position="225"/>
        <end position="255"/>
    </location>
</feature>
<dbReference type="NCBIfam" id="TIGR00208">
    <property type="entry name" value="fliS"/>
    <property type="match status" value="1"/>
</dbReference>
<comment type="similarity">
    <text evidence="2">Belongs to the FliS family.</text>
</comment>
<dbReference type="InterPro" id="IPR003713">
    <property type="entry name" value="FliS"/>
</dbReference>
<protein>
    <submittedName>
        <fullName evidence="7">Flagellar export chaperone FliS</fullName>
    </submittedName>
</protein>
<feature type="compositionally biased region" description="Polar residues" evidence="6">
    <location>
        <begin position="190"/>
        <end position="200"/>
    </location>
</feature>
<name>A0ABY9R0F4_9BACT</name>
<reference evidence="7" key="1">
    <citation type="submission" date="2023-09" db="EMBL/GenBank/DDBJ databases">
        <authorList>
            <consortium name="CW5 consortium"/>
            <person name="Lu C.-W."/>
        </authorList>
    </citation>
    <scope>NUCLEOTIDE SEQUENCE</scope>
    <source>
        <strain evidence="7">KPS</strain>
    </source>
</reference>
<evidence type="ECO:0000256" key="6">
    <source>
        <dbReference type="SAM" id="MobiDB-lite"/>
    </source>
</evidence>
<evidence type="ECO:0000313" key="7">
    <source>
        <dbReference type="EMBL" id="WMW65241.1"/>
    </source>
</evidence>
<evidence type="ECO:0000256" key="4">
    <source>
        <dbReference type="ARBA" id="ARBA00022795"/>
    </source>
</evidence>
<keyword evidence="4" id="KW-1005">Bacterial flagellum biogenesis</keyword>
<keyword evidence="7" id="KW-0966">Cell projection</keyword>
<dbReference type="SUPFAM" id="SSF101116">
    <property type="entry name" value="Flagellar export chaperone FliS"/>
    <property type="match status" value="1"/>
</dbReference>
<dbReference type="Gene3D" id="1.20.120.340">
    <property type="entry name" value="Flagellar protein FliS"/>
    <property type="match status" value="1"/>
</dbReference>
<dbReference type="RefSeq" id="WP_309541265.1">
    <property type="nucleotide sequence ID" value="NZ_CP133659.1"/>
</dbReference>
<comment type="subcellular location">
    <subcellularLocation>
        <location evidence="1">Cytoplasm</location>
        <location evidence="1">Cytosol</location>
    </subcellularLocation>
</comment>
<feature type="region of interest" description="Disordered" evidence="6">
    <location>
        <begin position="162"/>
        <end position="204"/>
    </location>
</feature>
<keyword evidence="7" id="KW-0282">Flagellum</keyword>
<proteinExistence type="inferred from homology"/>
<evidence type="ECO:0000256" key="3">
    <source>
        <dbReference type="ARBA" id="ARBA00022490"/>
    </source>
</evidence>
<dbReference type="EMBL" id="CP133659">
    <property type="protein sequence ID" value="WMW65241.1"/>
    <property type="molecule type" value="Genomic_DNA"/>
</dbReference>
<keyword evidence="3" id="KW-0963">Cytoplasm</keyword>
<keyword evidence="8" id="KW-1185">Reference proteome</keyword>
<evidence type="ECO:0000256" key="5">
    <source>
        <dbReference type="ARBA" id="ARBA00023186"/>
    </source>
</evidence>
<dbReference type="PANTHER" id="PTHR34773:SF1">
    <property type="entry name" value="FLAGELLAR SECRETION CHAPERONE FLIS"/>
    <property type="match status" value="1"/>
</dbReference>
<dbReference type="PANTHER" id="PTHR34773">
    <property type="entry name" value="FLAGELLAR SECRETION CHAPERONE FLIS"/>
    <property type="match status" value="1"/>
</dbReference>
<keyword evidence="7" id="KW-0969">Cilium</keyword>
<keyword evidence="5" id="KW-0143">Chaperone</keyword>
<dbReference type="InterPro" id="IPR036584">
    <property type="entry name" value="FliS_sf"/>
</dbReference>
<organism evidence="7 8">
    <name type="scientific">Nitratidesulfovibrio liaohensis</name>
    <dbReference type="NCBI Taxonomy" id="2604158"/>
    <lineage>
        <taxon>Bacteria</taxon>
        <taxon>Pseudomonadati</taxon>
        <taxon>Thermodesulfobacteriota</taxon>
        <taxon>Desulfovibrionia</taxon>
        <taxon>Desulfovibrionales</taxon>
        <taxon>Desulfovibrionaceae</taxon>
        <taxon>Nitratidesulfovibrio</taxon>
    </lineage>
</organism>
<gene>
    <name evidence="7" type="primary">fliS</name>
    <name evidence="7" type="ORF">KPS_003355</name>
</gene>